<name>A0A177EF66_9MICR</name>
<dbReference type="EMBL" id="LTDL01000040">
    <property type="protein sequence ID" value="OAG29772.1"/>
    <property type="molecule type" value="Genomic_DNA"/>
</dbReference>
<reference evidence="1 2" key="1">
    <citation type="submission" date="2016-02" db="EMBL/GenBank/DDBJ databases">
        <title>Discovery of a natural microsporidian pathogen with a broad tissue tropism in Caenorhabditis elegans.</title>
        <authorList>
            <person name="Luallen R.J."/>
            <person name="Reinke A.W."/>
            <person name="Tong L."/>
            <person name="Botts M.R."/>
            <person name="Felix M.-A."/>
            <person name="Troemel E.R."/>
        </authorList>
    </citation>
    <scope>NUCLEOTIDE SEQUENCE [LARGE SCALE GENOMIC DNA]</scope>
    <source>
        <strain evidence="1 2">JUm2807</strain>
    </source>
</reference>
<dbReference type="Proteomes" id="UP000185944">
    <property type="component" value="Unassembled WGS sequence"/>
</dbReference>
<gene>
    <name evidence="1" type="ORF">NEDG_00905</name>
</gene>
<accession>A0A177EF66</accession>
<comment type="caution">
    <text evidence="1">The sequence shown here is derived from an EMBL/GenBank/DDBJ whole genome shotgun (WGS) entry which is preliminary data.</text>
</comment>
<organism evidence="1 2">
    <name type="scientific">Nematocida displodere</name>
    <dbReference type="NCBI Taxonomy" id="1805483"/>
    <lineage>
        <taxon>Eukaryota</taxon>
        <taxon>Fungi</taxon>
        <taxon>Fungi incertae sedis</taxon>
        <taxon>Microsporidia</taxon>
        <taxon>Nematocida</taxon>
    </lineage>
</organism>
<evidence type="ECO:0000313" key="1">
    <source>
        <dbReference type="EMBL" id="OAG29772.1"/>
    </source>
</evidence>
<dbReference type="AlphaFoldDB" id="A0A177EF66"/>
<keyword evidence="2" id="KW-1185">Reference proteome</keyword>
<dbReference type="RefSeq" id="XP_067544420.1">
    <property type="nucleotide sequence ID" value="XM_067688323.1"/>
</dbReference>
<dbReference type="VEuPathDB" id="MicrosporidiaDB:NEDG_00905"/>
<evidence type="ECO:0000313" key="2">
    <source>
        <dbReference type="Proteomes" id="UP000185944"/>
    </source>
</evidence>
<sequence>MNITPNLNYKYFYFSHKNSLEMLTFTRTLMAVVSLAMVAWKGAMAVPNGFDSEDLTSDQSYETAYETSDDYFYDATPILNITLHHNDETLAFFKHVGASLETEMREGKECVLQRQAEPKTINISTCTPQDIPEKIDHRLEFEDLTIMVMSTHSEKSLYVIQDSKLSLLGKLFKAFGVLNARHLTLKQIGGAVSDRHNMLSAPPTILNIKSLRIHDVNILGINWLVAATELHTNKLVLELEDFPGATNLNFLAKLTHSATLLELRLINMPSLAKLDCALLHQGGIKNKLVLRRLSPSFKLTPKDSTAILEKKWQEIECDLGVWAAMPQPPNSNFAIDRLVLNSASEQIALLKQEGKEAAPTPNTVAHLVINFTEDHYLLTTPTLHLIFGWVGTCLTALKTISINSVELDKATQTYLAEQSLRFKTLPLLSKLTIEEHAYTLNNKPSTVGNISEEIWDGKRITRSTPV</sequence>
<protein>
    <submittedName>
        <fullName evidence="1">Uncharacterized protein</fullName>
    </submittedName>
</protein>
<proteinExistence type="predicted"/>
<dbReference type="GeneID" id="93647255"/>